<gene>
    <name evidence="1" type="ORF">S01H1_51950</name>
</gene>
<name>X0W7E6_9ZZZZ</name>
<proteinExistence type="predicted"/>
<comment type="caution">
    <text evidence="1">The sequence shown here is derived from an EMBL/GenBank/DDBJ whole genome shotgun (WGS) entry which is preliminary data.</text>
</comment>
<dbReference type="AlphaFoldDB" id="X0W7E6"/>
<sequence>MGISIKYQTMARQFEARYDQDFETFREMILHSQPSFEMEQDYFDWELAVTGMADMKEEIDRLKGLCQQL</sequence>
<evidence type="ECO:0000313" key="1">
    <source>
        <dbReference type="EMBL" id="GAG26874.1"/>
    </source>
</evidence>
<accession>X0W7E6</accession>
<reference evidence="1" key="1">
    <citation type="journal article" date="2014" name="Front. Microbiol.">
        <title>High frequency of phylogenetically diverse reductive dehalogenase-homologous genes in deep subseafloor sedimentary metagenomes.</title>
        <authorList>
            <person name="Kawai M."/>
            <person name="Futagami T."/>
            <person name="Toyoda A."/>
            <person name="Takaki Y."/>
            <person name="Nishi S."/>
            <person name="Hori S."/>
            <person name="Arai W."/>
            <person name="Tsubouchi T."/>
            <person name="Morono Y."/>
            <person name="Uchiyama I."/>
            <person name="Ito T."/>
            <person name="Fujiyama A."/>
            <person name="Inagaki F."/>
            <person name="Takami H."/>
        </authorList>
    </citation>
    <scope>NUCLEOTIDE SEQUENCE</scope>
    <source>
        <strain evidence="1">Expedition CK06-06</strain>
    </source>
</reference>
<organism evidence="1">
    <name type="scientific">marine sediment metagenome</name>
    <dbReference type="NCBI Taxonomy" id="412755"/>
    <lineage>
        <taxon>unclassified sequences</taxon>
        <taxon>metagenomes</taxon>
        <taxon>ecological metagenomes</taxon>
    </lineage>
</organism>
<dbReference type="EMBL" id="BARS01033558">
    <property type="protein sequence ID" value="GAG26874.1"/>
    <property type="molecule type" value="Genomic_DNA"/>
</dbReference>
<protein>
    <submittedName>
        <fullName evidence="1">Uncharacterized protein</fullName>
    </submittedName>
</protein>